<feature type="compositionally biased region" description="Basic and acidic residues" evidence="1">
    <location>
        <begin position="462"/>
        <end position="472"/>
    </location>
</feature>
<dbReference type="InterPro" id="IPR029071">
    <property type="entry name" value="Ubiquitin-like_domsf"/>
</dbReference>
<feature type="compositionally biased region" description="Polar residues" evidence="1">
    <location>
        <begin position="417"/>
        <end position="438"/>
    </location>
</feature>
<dbReference type="Pfam" id="PF09469">
    <property type="entry name" value="Cobl"/>
    <property type="match status" value="1"/>
</dbReference>
<name>A0A8V0X3I3_CHICK</name>
<keyword evidence="5" id="KW-1267">Proteomics identification</keyword>
<dbReference type="Gene3D" id="3.10.20.90">
    <property type="entry name" value="Phosphatidylinositol 3-kinase Catalytic Subunit, Chain A, domain 1"/>
    <property type="match status" value="1"/>
</dbReference>
<dbReference type="InterPro" id="IPR039895">
    <property type="entry name" value="COBL-like"/>
</dbReference>
<sequence>MCSDQLSSSAVSAPVLSEGQERVQALGPAGRFSVTTSCKGNSDGSPLVRPKPLWCFRRLGLHSRCFCSGEDEEEALKQPFLCYTVEYSSCEERGVLLDSRRRMKARAPPPPNQPSATSRIHSEHKSPAETESVISDQSLVSMKENMINRMVDFTVILPSGVEQKSTVQGSKAVMDLLVDLCSRYHLNPSQYSLELKSLETQQPLSYKPNTLIGALDVQTVLLKEKVPEEKIKRPLPRAPEKSVRLVVNYLKTQKAVVRVSPDVPLHNIIPAICEKCEVSQEHIVLLRDSITGEELELTKSLEELGISELYAWDRKRVPPSKTQSDPSLNYREPSRSVSLSNDAIEKEKKGFLGFFKANRSNSKGFSTAPNSPSVNSRSSTLGPSLSLGNISGMTANPEVKKRRAPPPPVLTPPLQNMEMSSAQEKTAVQISQGASLNDLQKKKRRAPLPPTQSAPPTPAMPNRREEMEDKRKSTMVYCCASFPSYNKRV</sequence>
<reference evidence="3" key="2">
    <citation type="submission" date="2025-08" db="UniProtKB">
        <authorList>
            <consortium name="Ensembl"/>
        </authorList>
    </citation>
    <scope>IDENTIFICATION</scope>
    <source>
        <strain evidence="3">broiler</strain>
    </source>
</reference>
<gene>
    <name evidence="3" type="primary">COBL</name>
</gene>
<keyword evidence="4" id="KW-1185">Reference proteome</keyword>
<feature type="compositionally biased region" description="Polar residues" evidence="1">
    <location>
        <begin position="362"/>
        <end position="394"/>
    </location>
</feature>
<reference evidence="3" key="1">
    <citation type="submission" date="2020-11" db="EMBL/GenBank/DDBJ databases">
        <title>Gallus gallus (Chicken) genome, bGalGal1, GRCg7b, maternal haplotype autosomes + Z &amp; W.</title>
        <authorList>
            <person name="Warren W."/>
            <person name="Formenti G."/>
            <person name="Fedrigo O."/>
            <person name="Haase B."/>
            <person name="Mountcastle J."/>
            <person name="Balacco J."/>
            <person name="Tracey A."/>
            <person name="Schneider V."/>
            <person name="Okimoto R."/>
            <person name="Cheng H."/>
            <person name="Hawken R."/>
            <person name="Howe K."/>
            <person name="Jarvis E.D."/>
        </authorList>
    </citation>
    <scope>NUCLEOTIDE SEQUENCE [LARGE SCALE GENOMIC DNA]</scope>
    <source>
        <strain evidence="3">Broiler</strain>
    </source>
</reference>
<evidence type="ECO:0000313" key="3">
    <source>
        <dbReference type="Ensembl" id="ENSGALP00010000770.1"/>
    </source>
</evidence>
<feature type="region of interest" description="Disordered" evidence="1">
    <location>
        <begin position="103"/>
        <end position="132"/>
    </location>
</feature>
<feature type="domain" description="Cordon-bleu ubiquitin-like" evidence="2">
    <location>
        <begin position="232"/>
        <end position="318"/>
    </location>
</feature>
<evidence type="ECO:0000256" key="1">
    <source>
        <dbReference type="SAM" id="MobiDB-lite"/>
    </source>
</evidence>
<accession>A0A8V0X3I3</accession>
<dbReference type="GeneTree" id="ENSGT00530000063608"/>
<dbReference type="Ensembl" id="ENSGALT00010001429.1">
    <property type="protein sequence ID" value="ENSGALP00010000770.1"/>
    <property type="gene ID" value="ENSGALG00010000684.1"/>
</dbReference>
<dbReference type="PANTHER" id="PTHR47008:SF1">
    <property type="entry name" value="PROTEIN CORDON-BLEU"/>
    <property type="match status" value="1"/>
</dbReference>
<evidence type="ECO:0007829" key="5">
    <source>
        <dbReference type="PeptideAtlas" id="A0A8V0X3I3"/>
    </source>
</evidence>
<protein>
    <submittedName>
        <fullName evidence="3">Cordon-bleu WH2 repeat protein</fullName>
    </submittedName>
</protein>
<dbReference type="OrthoDB" id="8882621at2759"/>
<feature type="region of interest" description="Disordered" evidence="1">
    <location>
        <begin position="362"/>
        <end position="473"/>
    </location>
</feature>
<dbReference type="GO" id="GO:0003785">
    <property type="term" value="F:actin monomer binding"/>
    <property type="evidence" value="ECO:0007669"/>
    <property type="project" value="InterPro"/>
</dbReference>
<dbReference type="Proteomes" id="UP000000539">
    <property type="component" value="Chromosome 2"/>
</dbReference>
<dbReference type="AlphaFoldDB" id="A0A8V0X3I3"/>
<feature type="region of interest" description="Disordered" evidence="1">
    <location>
        <begin position="317"/>
        <end position="342"/>
    </location>
</feature>
<evidence type="ECO:0000259" key="2">
    <source>
        <dbReference type="Pfam" id="PF09469"/>
    </source>
</evidence>
<organism evidence="3 4">
    <name type="scientific">Gallus gallus</name>
    <name type="common">Chicken</name>
    <dbReference type="NCBI Taxonomy" id="9031"/>
    <lineage>
        <taxon>Eukaryota</taxon>
        <taxon>Metazoa</taxon>
        <taxon>Chordata</taxon>
        <taxon>Craniata</taxon>
        <taxon>Vertebrata</taxon>
        <taxon>Euteleostomi</taxon>
        <taxon>Archelosauria</taxon>
        <taxon>Archosauria</taxon>
        <taxon>Dinosauria</taxon>
        <taxon>Saurischia</taxon>
        <taxon>Theropoda</taxon>
        <taxon>Coelurosauria</taxon>
        <taxon>Aves</taxon>
        <taxon>Neognathae</taxon>
        <taxon>Galloanserae</taxon>
        <taxon>Galliformes</taxon>
        <taxon>Phasianidae</taxon>
        <taxon>Phasianinae</taxon>
        <taxon>Gallus</taxon>
    </lineage>
</organism>
<proteinExistence type="evidence at protein level"/>
<reference evidence="3" key="3">
    <citation type="submission" date="2025-09" db="UniProtKB">
        <authorList>
            <consortium name="Ensembl"/>
        </authorList>
    </citation>
    <scope>IDENTIFICATION</scope>
    <source>
        <strain evidence="3">broiler</strain>
    </source>
</reference>
<dbReference type="InterPro" id="IPR019025">
    <property type="entry name" value="Cordon-bleu_ubiquitin_domain"/>
</dbReference>
<feature type="compositionally biased region" description="Pro residues" evidence="1">
    <location>
        <begin position="447"/>
        <end position="459"/>
    </location>
</feature>
<evidence type="ECO:0000313" key="4">
    <source>
        <dbReference type="Proteomes" id="UP000000539"/>
    </source>
</evidence>
<dbReference type="PANTHER" id="PTHR47008">
    <property type="entry name" value="PROTEIN CORDON-BLEU"/>
    <property type="match status" value="1"/>
</dbReference>
<dbReference type="SUPFAM" id="SSF54236">
    <property type="entry name" value="Ubiquitin-like"/>
    <property type="match status" value="1"/>
</dbReference>